<dbReference type="InterPro" id="IPR037213">
    <property type="entry name" value="Run_dom_sf"/>
</dbReference>
<proteinExistence type="predicted"/>
<evidence type="ECO:0000256" key="3">
    <source>
        <dbReference type="ARBA" id="ARBA00022833"/>
    </source>
</evidence>
<sequence length="632" mass="72859">MSTVKEDSPTSQNSFSFSNGGSPSRSLSRDWSSLLLLRSSSSHYDLQKSNGYDFVAIERSNLVNISKLIIRELIEQSLRFGRTLDSDHVSLLHFFIVIEYILKHRLRLRPKGLLVPRKDLWDILQQIKKYAPGAEDIAASVKELPNIKTQNGRARAWLRIALMQKKLTSYLKILLDHKEELLVGYYEHDALMLSDEATVVVGLLIGLNTIDCNLCLKEDDLDSPQGVIDFSLYLKPTPQLLEESNEQVDNITSALDQKNYVEELNEHLKTTVANLQSKVNSLTDTNKLITQDLAVTKNNLLALHQENRKLREEPENLSTSKTNEKNVDTTEISDDFKVLKTKIQEEKIMRQEAEKELELQMSLKAEMEVAMKLLEKDIHEKQDTIISLRRQLDDIKVINLEMYKKLQDNEASTKHKTELISKLEAKTESMTETIETLETKYRESEMNRAKAEELNRELDRQTAQCEEQTNCVEGDLKVEREWRISLQQNIEHDRDYISKLQNELSQMKIIAQKYATLQQEYYSLKEKCLEQEQTMEELGKQLSTSKLQLSDLKEELGKSKVVGKWTDDRSVTHCKACNKDFNYTRRKHHCRNCGDIFCNSCSDNSVSLPSSARPERVCDDCLVLLMGRNTVM</sequence>
<evidence type="ECO:0000259" key="9">
    <source>
        <dbReference type="PROSITE" id="PS50826"/>
    </source>
</evidence>
<keyword evidence="11" id="KW-1185">Reference proteome</keyword>
<evidence type="ECO:0000259" key="8">
    <source>
        <dbReference type="PROSITE" id="PS50178"/>
    </source>
</evidence>
<dbReference type="Proteomes" id="UP001516400">
    <property type="component" value="Unassembled WGS sequence"/>
</dbReference>
<keyword evidence="2 5" id="KW-0863">Zinc-finger</keyword>
<organism evidence="10 11">
    <name type="scientific">Cryptolaemus montrouzieri</name>
    <dbReference type="NCBI Taxonomy" id="559131"/>
    <lineage>
        <taxon>Eukaryota</taxon>
        <taxon>Metazoa</taxon>
        <taxon>Ecdysozoa</taxon>
        <taxon>Arthropoda</taxon>
        <taxon>Hexapoda</taxon>
        <taxon>Insecta</taxon>
        <taxon>Pterygota</taxon>
        <taxon>Neoptera</taxon>
        <taxon>Endopterygota</taxon>
        <taxon>Coleoptera</taxon>
        <taxon>Polyphaga</taxon>
        <taxon>Cucujiformia</taxon>
        <taxon>Coccinelloidea</taxon>
        <taxon>Coccinellidae</taxon>
        <taxon>Scymninae</taxon>
        <taxon>Scymnini</taxon>
        <taxon>Cryptolaemus</taxon>
    </lineage>
</organism>
<accession>A0ABD2NMY5</accession>
<dbReference type="SMART" id="SM00593">
    <property type="entry name" value="RUN"/>
    <property type="match status" value="1"/>
</dbReference>
<dbReference type="Pfam" id="PF01363">
    <property type="entry name" value="FYVE"/>
    <property type="match status" value="1"/>
</dbReference>
<dbReference type="PROSITE" id="PS50826">
    <property type="entry name" value="RUN"/>
    <property type="match status" value="1"/>
</dbReference>
<dbReference type="Gene3D" id="3.30.40.10">
    <property type="entry name" value="Zinc/RING finger domain, C3HC4 (zinc finger)"/>
    <property type="match status" value="1"/>
</dbReference>
<feature type="domain" description="FYVE-type" evidence="8">
    <location>
        <begin position="568"/>
        <end position="626"/>
    </location>
</feature>
<dbReference type="PANTHER" id="PTHR45956:SF6">
    <property type="entry name" value="RUN DOMAIN-CONTAINING PROTEIN"/>
    <property type="match status" value="1"/>
</dbReference>
<evidence type="ECO:0000313" key="10">
    <source>
        <dbReference type="EMBL" id="KAL3279929.1"/>
    </source>
</evidence>
<dbReference type="SMART" id="SM00064">
    <property type="entry name" value="FYVE"/>
    <property type="match status" value="1"/>
</dbReference>
<feature type="coiled-coil region" evidence="6">
    <location>
        <begin position="265"/>
        <end position="391"/>
    </location>
</feature>
<dbReference type="InterPro" id="IPR011011">
    <property type="entry name" value="Znf_FYVE_PHD"/>
</dbReference>
<dbReference type="CDD" id="cd15721">
    <property type="entry name" value="FYVE_RUFY1_like"/>
    <property type="match status" value="1"/>
</dbReference>
<dbReference type="CDD" id="cd17681">
    <property type="entry name" value="RUN_RUFY1_like"/>
    <property type="match status" value="1"/>
</dbReference>
<evidence type="ECO:0000256" key="7">
    <source>
        <dbReference type="SAM" id="MobiDB-lite"/>
    </source>
</evidence>
<dbReference type="Gene3D" id="1.20.58.900">
    <property type="match status" value="1"/>
</dbReference>
<dbReference type="Pfam" id="PF02759">
    <property type="entry name" value="RUN"/>
    <property type="match status" value="1"/>
</dbReference>
<dbReference type="InterPro" id="IPR047335">
    <property type="entry name" value="RUFY1-3"/>
</dbReference>
<evidence type="ECO:0000256" key="2">
    <source>
        <dbReference type="ARBA" id="ARBA00022771"/>
    </source>
</evidence>
<evidence type="ECO:0000256" key="5">
    <source>
        <dbReference type="PROSITE-ProRule" id="PRU00091"/>
    </source>
</evidence>
<evidence type="ECO:0000313" key="11">
    <source>
        <dbReference type="Proteomes" id="UP001516400"/>
    </source>
</evidence>
<dbReference type="SUPFAM" id="SSF57903">
    <property type="entry name" value="FYVE/PHD zinc finger"/>
    <property type="match status" value="1"/>
</dbReference>
<evidence type="ECO:0000256" key="1">
    <source>
        <dbReference type="ARBA" id="ARBA00022723"/>
    </source>
</evidence>
<comment type="caution">
    <text evidence="10">The sequence shown here is derived from an EMBL/GenBank/DDBJ whole genome shotgun (WGS) entry which is preliminary data.</text>
</comment>
<dbReference type="PROSITE" id="PS50178">
    <property type="entry name" value="ZF_FYVE"/>
    <property type="match status" value="1"/>
</dbReference>
<protein>
    <recommendedName>
        <fullName evidence="12">RUN and FYVE domain-containing protein 2</fullName>
    </recommendedName>
</protein>
<feature type="compositionally biased region" description="Low complexity" evidence="7">
    <location>
        <begin position="11"/>
        <end position="25"/>
    </location>
</feature>
<dbReference type="InterPro" id="IPR013083">
    <property type="entry name" value="Znf_RING/FYVE/PHD"/>
</dbReference>
<dbReference type="AlphaFoldDB" id="A0ABD2NMY5"/>
<feature type="coiled-coil region" evidence="6">
    <location>
        <begin position="500"/>
        <end position="555"/>
    </location>
</feature>
<feature type="domain" description="RUN" evidence="9">
    <location>
        <begin position="85"/>
        <end position="219"/>
    </location>
</feature>
<keyword evidence="3" id="KW-0862">Zinc</keyword>
<feature type="coiled-coil region" evidence="6">
    <location>
        <begin position="420"/>
        <end position="471"/>
    </location>
</feature>
<evidence type="ECO:0000256" key="4">
    <source>
        <dbReference type="ARBA" id="ARBA00023054"/>
    </source>
</evidence>
<evidence type="ECO:0000256" key="6">
    <source>
        <dbReference type="SAM" id="Coils"/>
    </source>
</evidence>
<dbReference type="GO" id="GO:0008270">
    <property type="term" value="F:zinc ion binding"/>
    <property type="evidence" value="ECO:0007669"/>
    <property type="project" value="UniProtKB-KW"/>
</dbReference>
<reference evidence="10 11" key="1">
    <citation type="journal article" date="2021" name="BMC Biol.">
        <title>Horizontally acquired antibacterial genes associated with adaptive radiation of ladybird beetles.</title>
        <authorList>
            <person name="Li H.S."/>
            <person name="Tang X.F."/>
            <person name="Huang Y.H."/>
            <person name="Xu Z.Y."/>
            <person name="Chen M.L."/>
            <person name="Du X.Y."/>
            <person name="Qiu B.Y."/>
            <person name="Chen P.T."/>
            <person name="Zhang W."/>
            <person name="Slipinski A."/>
            <person name="Escalona H.E."/>
            <person name="Waterhouse R.M."/>
            <person name="Zwick A."/>
            <person name="Pang H."/>
        </authorList>
    </citation>
    <scope>NUCLEOTIDE SEQUENCE [LARGE SCALE GENOMIC DNA]</scope>
    <source>
        <strain evidence="10">SYSU2018</strain>
    </source>
</reference>
<dbReference type="SUPFAM" id="SSF140741">
    <property type="entry name" value="RUN domain-like"/>
    <property type="match status" value="1"/>
</dbReference>
<gene>
    <name evidence="10" type="ORF">HHI36_017435</name>
</gene>
<dbReference type="EMBL" id="JABFTP020000124">
    <property type="protein sequence ID" value="KAL3279929.1"/>
    <property type="molecule type" value="Genomic_DNA"/>
</dbReference>
<dbReference type="InterPro" id="IPR000306">
    <property type="entry name" value="Znf_FYVE"/>
</dbReference>
<keyword evidence="4 6" id="KW-0175">Coiled coil</keyword>
<dbReference type="FunFam" id="1.20.58.900:FF:000011">
    <property type="entry name" value="Uncharacterized protein, isoform B"/>
    <property type="match status" value="1"/>
</dbReference>
<evidence type="ECO:0008006" key="12">
    <source>
        <dbReference type="Google" id="ProtNLM"/>
    </source>
</evidence>
<dbReference type="InterPro" id="IPR004012">
    <property type="entry name" value="Run_dom"/>
</dbReference>
<keyword evidence="1" id="KW-0479">Metal-binding</keyword>
<dbReference type="PANTHER" id="PTHR45956">
    <property type="entry name" value="RUN AND FYVE DOMAIN-CONTAINING PROTEIN 2-LIKE PROTEIN"/>
    <property type="match status" value="1"/>
</dbReference>
<feature type="region of interest" description="Disordered" evidence="7">
    <location>
        <begin position="1"/>
        <end position="25"/>
    </location>
</feature>
<name>A0ABD2NMY5_9CUCU</name>
<dbReference type="InterPro" id="IPR017455">
    <property type="entry name" value="Znf_FYVE-rel"/>
</dbReference>